<evidence type="ECO:0000256" key="7">
    <source>
        <dbReference type="ARBA" id="ARBA00022729"/>
    </source>
</evidence>
<organism evidence="15">
    <name type="scientific">Arcella intermedia</name>
    <dbReference type="NCBI Taxonomy" id="1963864"/>
    <lineage>
        <taxon>Eukaryota</taxon>
        <taxon>Amoebozoa</taxon>
        <taxon>Tubulinea</taxon>
        <taxon>Elardia</taxon>
        <taxon>Arcellinida</taxon>
        <taxon>Sphaerothecina</taxon>
        <taxon>Arcellidae</taxon>
        <taxon>Arcella</taxon>
    </lineage>
</organism>
<dbReference type="AlphaFoldDB" id="A0A6B2LK43"/>
<proteinExistence type="inferred from homology"/>
<comment type="similarity">
    <text evidence="2">Belongs to the SARAF family.</text>
</comment>
<dbReference type="GO" id="GO:2001256">
    <property type="term" value="P:regulation of store-operated calcium entry"/>
    <property type="evidence" value="ECO:0007669"/>
    <property type="project" value="InterPro"/>
</dbReference>
<keyword evidence="8" id="KW-0256">Endoplasmic reticulum</keyword>
<keyword evidence="11" id="KW-0406">Ion transport</keyword>
<accession>A0A6B2LK43</accession>
<keyword evidence="12 14" id="KW-0472">Membrane</keyword>
<sequence>MVILVVGLNLVGSSEDEFSKVRLDSLSGLRLRWDVKSVGRNRAPQAQLECVGTCWRKNIHEAYCEPEGLDEEYKMKWYCEAEFPDSLDFEDYWVDCEGWDFGGDMFIVEGSCVMKYKLKVVPSRLGRLAAFFRYVLYVFGLLVVFMVLFTISVGLYICNFVFEDYFHDESFTSHEMIRSQAKDEENNSSK</sequence>
<dbReference type="PANTHER" id="PTHR15929">
    <property type="entry name" value="STORE-OPERATED CALCIUM ENTRY-ASSOCIATED REGULATORY FACTOR"/>
    <property type="match status" value="1"/>
</dbReference>
<evidence type="ECO:0000256" key="11">
    <source>
        <dbReference type="ARBA" id="ARBA00023065"/>
    </source>
</evidence>
<evidence type="ECO:0000256" key="14">
    <source>
        <dbReference type="SAM" id="Phobius"/>
    </source>
</evidence>
<keyword evidence="6 14" id="KW-0812">Transmembrane</keyword>
<dbReference type="GO" id="GO:0005789">
    <property type="term" value="C:endoplasmic reticulum membrane"/>
    <property type="evidence" value="ECO:0007669"/>
    <property type="project" value="UniProtKB-SubCell"/>
</dbReference>
<keyword evidence="9" id="KW-0106">Calcium</keyword>
<dbReference type="InterPro" id="IPR009567">
    <property type="entry name" value="SARAF"/>
</dbReference>
<dbReference type="Pfam" id="PF06682">
    <property type="entry name" value="SARAF"/>
    <property type="match status" value="1"/>
</dbReference>
<keyword evidence="4" id="KW-0813">Transport</keyword>
<dbReference type="PANTHER" id="PTHR15929:SF0">
    <property type="entry name" value="STORE-OPERATED CALCIUM ENTRY-ASSOCIATED REGULATORY FACTOR"/>
    <property type="match status" value="1"/>
</dbReference>
<dbReference type="EMBL" id="GIBP01008221">
    <property type="protein sequence ID" value="NDV37190.1"/>
    <property type="molecule type" value="Transcribed_RNA"/>
</dbReference>
<evidence type="ECO:0000256" key="13">
    <source>
        <dbReference type="ARBA" id="ARBA00031116"/>
    </source>
</evidence>
<reference evidence="15" key="1">
    <citation type="journal article" date="2020" name="J. Eukaryot. Microbiol.">
        <title>De novo Sequencing, Assembly and Annotation of the Transcriptome for the Free-Living Testate Amoeba Arcella intermedia.</title>
        <authorList>
            <person name="Ribeiro G.M."/>
            <person name="Porfirio-Sousa A.L."/>
            <person name="Maurer-Alcala X.X."/>
            <person name="Katz L.A."/>
            <person name="Lahr D.J.G."/>
        </authorList>
    </citation>
    <scope>NUCLEOTIDE SEQUENCE</scope>
</reference>
<keyword evidence="5" id="KW-0109">Calcium transport</keyword>
<evidence type="ECO:0000256" key="1">
    <source>
        <dbReference type="ARBA" id="ARBA00004115"/>
    </source>
</evidence>
<evidence type="ECO:0000256" key="5">
    <source>
        <dbReference type="ARBA" id="ARBA00022568"/>
    </source>
</evidence>
<keyword evidence="10 14" id="KW-1133">Transmembrane helix</keyword>
<evidence type="ECO:0000256" key="12">
    <source>
        <dbReference type="ARBA" id="ARBA00023136"/>
    </source>
</evidence>
<feature type="transmembrane region" description="Helical" evidence="14">
    <location>
        <begin position="134"/>
        <end position="162"/>
    </location>
</feature>
<name>A0A6B2LK43_9EUKA</name>
<protein>
    <recommendedName>
        <fullName evidence="3">Store-operated calcium entry-associated regulatory factor</fullName>
    </recommendedName>
    <alternativeName>
        <fullName evidence="13">Transmembrane protein 66</fullName>
    </alternativeName>
</protein>
<evidence type="ECO:0000256" key="4">
    <source>
        <dbReference type="ARBA" id="ARBA00022448"/>
    </source>
</evidence>
<evidence type="ECO:0000313" key="15">
    <source>
        <dbReference type="EMBL" id="NDV37190.1"/>
    </source>
</evidence>
<comment type="subcellular location">
    <subcellularLocation>
        <location evidence="1">Endoplasmic reticulum membrane</location>
        <topology evidence="1">Single-pass type I membrane protein</topology>
    </subcellularLocation>
</comment>
<evidence type="ECO:0000256" key="9">
    <source>
        <dbReference type="ARBA" id="ARBA00022837"/>
    </source>
</evidence>
<evidence type="ECO:0000256" key="8">
    <source>
        <dbReference type="ARBA" id="ARBA00022824"/>
    </source>
</evidence>
<evidence type="ECO:0000256" key="10">
    <source>
        <dbReference type="ARBA" id="ARBA00022989"/>
    </source>
</evidence>
<dbReference type="GO" id="GO:0006816">
    <property type="term" value="P:calcium ion transport"/>
    <property type="evidence" value="ECO:0007669"/>
    <property type="project" value="UniProtKB-KW"/>
</dbReference>
<evidence type="ECO:0000256" key="6">
    <source>
        <dbReference type="ARBA" id="ARBA00022692"/>
    </source>
</evidence>
<evidence type="ECO:0000256" key="2">
    <source>
        <dbReference type="ARBA" id="ARBA00006833"/>
    </source>
</evidence>
<keyword evidence="7" id="KW-0732">Signal</keyword>
<evidence type="ECO:0000256" key="3">
    <source>
        <dbReference type="ARBA" id="ARBA00016584"/>
    </source>
</evidence>